<dbReference type="EMBL" id="LAZR01002741">
    <property type="protein sequence ID" value="KKN26177.1"/>
    <property type="molecule type" value="Genomic_DNA"/>
</dbReference>
<dbReference type="InterPro" id="IPR029061">
    <property type="entry name" value="THDP-binding"/>
</dbReference>
<name>A0A0F9PNJ7_9ZZZZ</name>
<accession>A0A0F9PNJ7</accession>
<comment type="caution">
    <text evidence="6">The sequence shown here is derived from an EMBL/GenBank/DDBJ whole genome shotgun (WGS) entry which is preliminary data.</text>
</comment>
<dbReference type="GO" id="GO:0030976">
    <property type="term" value="F:thiamine pyrophosphate binding"/>
    <property type="evidence" value="ECO:0007669"/>
    <property type="project" value="InterPro"/>
</dbReference>
<evidence type="ECO:0000256" key="3">
    <source>
        <dbReference type="ARBA" id="ARBA00023239"/>
    </source>
</evidence>
<protein>
    <recommendedName>
        <fullName evidence="7">Phosphonopyruvate decarboxylase</fullName>
    </recommendedName>
</protein>
<dbReference type="AlphaFoldDB" id="A0A0F9PNJ7"/>
<dbReference type="NCBIfam" id="TIGR03297">
    <property type="entry name" value="Ppyr-DeCO2ase"/>
    <property type="match status" value="1"/>
</dbReference>
<evidence type="ECO:0000256" key="1">
    <source>
        <dbReference type="ARBA" id="ARBA00022793"/>
    </source>
</evidence>
<evidence type="ECO:0000259" key="5">
    <source>
        <dbReference type="Pfam" id="PF02776"/>
    </source>
</evidence>
<evidence type="ECO:0008006" key="7">
    <source>
        <dbReference type="Google" id="ProtNLM"/>
    </source>
</evidence>
<dbReference type="PANTHER" id="PTHR42818:SF1">
    <property type="entry name" value="SULFOPYRUVATE DECARBOXYLASE"/>
    <property type="match status" value="1"/>
</dbReference>
<keyword evidence="1" id="KW-0210">Decarboxylase</keyword>
<dbReference type="Pfam" id="PF02776">
    <property type="entry name" value="TPP_enzyme_N"/>
    <property type="match status" value="1"/>
</dbReference>
<dbReference type="Gene3D" id="3.40.50.970">
    <property type="match status" value="2"/>
</dbReference>
<dbReference type="GO" id="GO:0033980">
    <property type="term" value="F:phosphonopyruvate decarboxylase activity"/>
    <property type="evidence" value="ECO:0007669"/>
    <property type="project" value="InterPro"/>
</dbReference>
<dbReference type="CDD" id="cd07035">
    <property type="entry name" value="TPP_PYR_POX_like"/>
    <property type="match status" value="1"/>
</dbReference>
<evidence type="ECO:0000259" key="4">
    <source>
        <dbReference type="Pfam" id="PF02775"/>
    </source>
</evidence>
<feature type="domain" description="Thiamine pyrophosphate enzyme N-terminal TPP-binding" evidence="5">
    <location>
        <begin position="5"/>
        <end position="110"/>
    </location>
</feature>
<dbReference type="PANTHER" id="PTHR42818">
    <property type="entry name" value="SULFOPYRUVATE DECARBOXYLASE SUBUNIT ALPHA"/>
    <property type="match status" value="1"/>
</dbReference>
<dbReference type="Pfam" id="PF02775">
    <property type="entry name" value="TPP_enzyme_C"/>
    <property type="match status" value="1"/>
</dbReference>
<sequence length="378" mass="42697">MITCEGFFKVLKASNLIFFTGIPDSTFKDWMKFLNYNNGLNLENIVACNECEAIAIASGYNIATNKIGIVYMQNSGLGKTVNPLTSLCDPEVYSIPMLLMIGWRGEPGKKDAPQHMKMGKITLSLLNTLKIPYTILEPDLESIKKEVKRLKNYFSEYKAPYAFIIRRNFFKKYDRKKNLQNNYQLTTKEAIKLIMDNLNNDEIIISTTGYISRVLYEYRESSNQNHNRNFYNVGSMGCASSIGLSIALQKKNNSVIVFDGDGAAIMQMGAFTTIGKNSPSNFTHIILDNEVHGSTGGQPTNSSSVDFAAIADASNYRWSIQVETKVDLLKVIKDIKNRIGPILISIKINTMTISNLKRPDRVPKEYKEEFMRYLSDLN</sequence>
<keyword evidence="3" id="KW-0456">Lyase</keyword>
<proteinExistence type="predicted"/>
<dbReference type="InterPro" id="IPR051818">
    <property type="entry name" value="TPP_dependent_decarboxylase"/>
</dbReference>
<organism evidence="6">
    <name type="scientific">marine sediment metagenome</name>
    <dbReference type="NCBI Taxonomy" id="412755"/>
    <lineage>
        <taxon>unclassified sequences</taxon>
        <taxon>metagenomes</taxon>
        <taxon>ecological metagenomes</taxon>
    </lineage>
</organism>
<dbReference type="InterPro" id="IPR012001">
    <property type="entry name" value="Thiamin_PyroP_enz_TPP-bd_dom"/>
</dbReference>
<dbReference type="InterPro" id="IPR011766">
    <property type="entry name" value="TPP_enzyme_TPP-bd"/>
</dbReference>
<evidence type="ECO:0000256" key="2">
    <source>
        <dbReference type="ARBA" id="ARBA00023052"/>
    </source>
</evidence>
<dbReference type="GO" id="GO:0032923">
    <property type="term" value="P:organic phosphonate biosynthetic process"/>
    <property type="evidence" value="ECO:0007669"/>
    <property type="project" value="InterPro"/>
</dbReference>
<feature type="domain" description="Thiamine pyrophosphate enzyme TPP-binding" evidence="4">
    <location>
        <begin position="209"/>
        <end position="345"/>
    </location>
</feature>
<keyword evidence="2" id="KW-0786">Thiamine pyrophosphate</keyword>
<dbReference type="SUPFAM" id="SSF52518">
    <property type="entry name" value="Thiamin diphosphate-binding fold (THDP-binding)"/>
    <property type="match status" value="2"/>
</dbReference>
<gene>
    <name evidence="6" type="ORF">LCGC14_0877310</name>
</gene>
<reference evidence="6" key="1">
    <citation type="journal article" date="2015" name="Nature">
        <title>Complex archaea that bridge the gap between prokaryotes and eukaryotes.</title>
        <authorList>
            <person name="Spang A."/>
            <person name="Saw J.H."/>
            <person name="Jorgensen S.L."/>
            <person name="Zaremba-Niedzwiedzka K."/>
            <person name="Martijn J."/>
            <person name="Lind A.E."/>
            <person name="van Eijk R."/>
            <person name="Schleper C."/>
            <person name="Guy L."/>
            <person name="Ettema T.J."/>
        </authorList>
    </citation>
    <scope>NUCLEOTIDE SEQUENCE</scope>
</reference>
<dbReference type="InterPro" id="IPR017684">
    <property type="entry name" value="Phosphono-pyrv_decarboxylase"/>
</dbReference>
<evidence type="ECO:0000313" key="6">
    <source>
        <dbReference type="EMBL" id="KKN26177.1"/>
    </source>
</evidence>